<evidence type="ECO:0000313" key="1">
    <source>
        <dbReference type="EMBL" id="DAF50351.1"/>
    </source>
</evidence>
<proteinExistence type="predicted"/>
<organism evidence="1">
    <name type="scientific">Siphoviridae sp. ctBCr48</name>
    <dbReference type="NCBI Taxonomy" id="2827802"/>
    <lineage>
        <taxon>Viruses</taxon>
        <taxon>Duplodnaviria</taxon>
        <taxon>Heunggongvirae</taxon>
        <taxon>Uroviricota</taxon>
        <taxon>Caudoviricetes</taxon>
    </lineage>
</organism>
<dbReference type="EMBL" id="BK032595">
    <property type="protein sequence ID" value="DAF50351.1"/>
    <property type="molecule type" value="Genomic_DNA"/>
</dbReference>
<accession>A0A8S5SI69</accession>
<reference evidence="1" key="1">
    <citation type="journal article" date="2021" name="Proc. Natl. Acad. Sci. U.S.A.">
        <title>A Catalog of Tens of Thousands of Viruses from Human Metagenomes Reveals Hidden Associations with Chronic Diseases.</title>
        <authorList>
            <person name="Tisza M.J."/>
            <person name="Buck C.B."/>
        </authorList>
    </citation>
    <scope>NUCLEOTIDE SEQUENCE</scope>
    <source>
        <strain evidence="1">CtBCr48</strain>
    </source>
</reference>
<sequence>MKVISRNEVKETGYPKRIVCDHCGAELEYNEVDEHNGLWGMKCLTCPVCDEEIFISDHRVIQPTWGVTFDHTNEIGAVKLKDEEVQEMVDKCYDRLMSSEWKPGEFYITMSGDTLVFGIKFEDEVNVYVTRDYWEDTTCL</sequence>
<name>A0A8S5SI69_9CAUD</name>
<protein>
    <submittedName>
        <fullName evidence="1">Transcription initiation factor IIE, alpha FINGER, Transcription</fullName>
    </submittedName>
</protein>